<accession>A0A450YXN2</accession>
<organism evidence="1">
    <name type="scientific">Candidatus Kentrum sp. TC</name>
    <dbReference type="NCBI Taxonomy" id="2126339"/>
    <lineage>
        <taxon>Bacteria</taxon>
        <taxon>Pseudomonadati</taxon>
        <taxon>Pseudomonadota</taxon>
        <taxon>Gammaproteobacteria</taxon>
        <taxon>Candidatus Kentrum</taxon>
    </lineage>
</organism>
<evidence type="ECO:0008006" key="2">
    <source>
        <dbReference type="Google" id="ProtNLM"/>
    </source>
</evidence>
<dbReference type="EMBL" id="CAADFS010000029">
    <property type="protein sequence ID" value="VFK46209.1"/>
    <property type="molecule type" value="Genomic_DNA"/>
</dbReference>
<evidence type="ECO:0000313" key="1">
    <source>
        <dbReference type="EMBL" id="VFK46209.1"/>
    </source>
</evidence>
<gene>
    <name evidence="1" type="ORF">BECKTC1821D_GA0114238_10292</name>
</gene>
<proteinExistence type="predicted"/>
<dbReference type="AlphaFoldDB" id="A0A450YXN2"/>
<reference evidence="1" key="1">
    <citation type="submission" date="2019-02" db="EMBL/GenBank/DDBJ databases">
        <authorList>
            <person name="Gruber-Vodicka R. H."/>
            <person name="Seah K. B. B."/>
        </authorList>
    </citation>
    <scope>NUCLEOTIDE SEQUENCE</scope>
    <source>
        <strain evidence="1">BECK_BZ123</strain>
    </source>
</reference>
<sequence>MVESAWSYRFPARKTMHLKHKEVDASEEAKAVAWKARKRLFARYYSLTRAGKNTKLVCVAITRELAGFIWNIVRQEMPKLAVH</sequence>
<name>A0A450YXN2_9GAMM</name>
<protein>
    <recommendedName>
        <fullName evidence="2">Transposase IS116/IS110/IS902 family protein</fullName>
    </recommendedName>
</protein>